<proteinExistence type="predicted"/>
<sequence>MDLNIPRLFGKLGESSDIKINTFGCTTSATSQIIKQSYSPKISIVSTESADRIAKQHSEDIDNIHQLFTYFENSLAYGESYNGSFVSNPIPSNSIANITTSGCVKFVGDTINFIDNKFNSSDELFNLDVYTKDLKDYVRKIDNHIRLLNDSPLDYNSYRKDVHSISNLENSIYLKMLTMLSSSDILSSFECFNHPIMQLAVISGNDSDVAVKDLISSFENKKYPAWYDKSSTLQQFIIIVNKNDNEMLQNALRIQEDLKIKRGKKSNIITIDIELLNNNGDNVDKIELISSLFVQNINEDNKDYENNSILKISKTTYDIWKGILSEIVLKDLILFMDEKMKKWNEEFIQPRTSLTGRLFGGRKWGSNSKPSFFSFGSNQSNNGQTGKANEIVSYNLSGGYYLANSPEMMIRKLGDWYFMLGDYKNAYTTYELVKKDMINDKANTHIASLQQYIIFSLILGATGVPEIPQITLKMISSMINPMINSSFYSFLSRSNLKSYALRFVILTAELYLLLGQKTKLMIQPTDTTLYFNESIDHFKKIIDSQLMDSLSTSFLMQRVAYTFYSFGDTHSNVQNISNPYYEEENLFKLNVLNPNLENLGSTRYRKVQLWLILSAEEINLKEQPIQAQIIIWRLKDELSRDTLNEANTKWLENPKGLFYQIENELETL</sequence>
<organism evidence="1 2">
    <name type="scientific">Pichia kluyveri</name>
    <name type="common">Yeast</name>
    <dbReference type="NCBI Taxonomy" id="36015"/>
    <lineage>
        <taxon>Eukaryota</taxon>
        <taxon>Fungi</taxon>
        <taxon>Dikarya</taxon>
        <taxon>Ascomycota</taxon>
        <taxon>Saccharomycotina</taxon>
        <taxon>Pichiomycetes</taxon>
        <taxon>Pichiales</taxon>
        <taxon>Pichiaceae</taxon>
        <taxon>Pichia</taxon>
    </lineage>
</organism>
<reference evidence="1 2" key="1">
    <citation type="journal article" date="2023" name="Elife">
        <title>Identification of key yeast species and microbe-microbe interactions impacting larval growth of Drosophila in the wild.</title>
        <authorList>
            <person name="Mure A."/>
            <person name="Sugiura Y."/>
            <person name="Maeda R."/>
            <person name="Honda K."/>
            <person name="Sakurai N."/>
            <person name="Takahashi Y."/>
            <person name="Watada M."/>
            <person name="Katoh T."/>
            <person name="Gotoh A."/>
            <person name="Gotoh Y."/>
            <person name="Taniguchi I."/>
            <person name="Nakamura K."/>
            <person name="Hayashi T."/>
            <person name="Katayama T."/>
            <person name="Uemura T."/>
            <person name="Hattori Y."/>
        </authorList>
    </citation>
    <scope>NUCLEOTIDE SEQUENCE [LARGE SCALE GENOMIC DNA]</scope>
    <source>
        <strain evidence="1 2">PK-24</strain>
    </source>
</reference>
<evidence type="ECO:0000313" key="1">
    <source>
        <dbReference type="EMBL" id="GMM43832.1"/>
    </source>
</evidence>
<protein>
    <submittedName>
        <fullName evidence="1">Trs85 protein</fullName>
    </submittedName>
</protein>
<dbReference type="InterPro" id="IPR024420">
    <property type="entry name" value="TRAPP_III_complex_Trs85"/>
</dbReference>
<dbReference type="PANTHER" id="PTHR12975:SF6">
    <property type="entry name" value="TRAFFICKING PROTEIN PARTICLE COMPLEX SUBUNIT 8"/>
    <property type="match status" value="1"/>
</dbReference>
<dbReference type="Proteomes" id="UP001378960">
    <property type="component" value="Unassembled WGS sequence"/>
</dbReference>
<dbReference type="EMBL" id="BTGB01000001">
    <property type="protein sequence ID" value="GMM43832.1"/>
    <property type="molecule type" value="Genomic_DNA"/>
</dbReference>
<evidence type="ECO:0000313" key="2">
    <source>
        <dbReference type="Proteomes" id="UP001378960"/>
    </source>
</evidence>
<name>A0AAV5QXW2_PICKL</name>
<keyword evidence="2" id="KW-1185">Reference proteome</keyword>
<gene>
    <name evidence="1" type="ORF">DAPK24_004070</name>
</gene>
<comment type="caution">
    <text evidence="1">The sequence shown here is derived from an EMBL/GenBank/DDBJ whole genome shotgun (WGS) entry which is preliminary data.</text>
</comment>
<dbReference type="GO" id="GO:1990072">
    <property type="term" value="C:TRAPPIII protein complex"/>
    <property type="evidence" value="ECO:0007669"/>
    <property type="project" value="TreeGrafter"/>
</dbReference>
<dbReference type="AlphaFoldDB" id="A0AAV5QXW2"/>
<accession>A0AAV5QXW2</accession>
<dbReference type="PANTHER" id="PTHR12975">
    <property type="entry name" value="TRANSPORT PROTEIN TRAPP"/>
    <property type="match status" value="1"/>
</dbReference>
<dbReference type="Pfam" id="PF12739">
    <property type="entry name" value="TRAPPC-Trs85"/>
    <property type="match status" value="1"/>
</dbReference>